<name>D7CJ52_SYNLT</name>
<dbReference type="InterPro" id="IPR022412">
    <property type="entry name" value="Quinolinate_PRibosylTrfase_N"/>
</dbReference>
<dbReference type="PIRSF" id="PIRSF006250">
    <property type="entry name" value="NadC_ModD"/>
    <property type="match status" value="1"/>
</dbReference>
<keyword evidence="8 12" id="KW-0808">Transferase</keyword>
<dbReference type="HOGENOM" id="CLU_039622_0_1_9"/>
<evidence type="ECO:0000256" key="8">
    <source>
        <dbReference type="ARBA" id="ARBA00022679"/>
    </source>
</evidence>
<evidence type="ECO:0000256" key="9">
    <source>
        <dbReference type="ARBA" id="ARBA00033102"/>
    </source>
</evidence>
<evidence type="ECO:0000256" key="1">
    <source>
        <dbReference type="ARBA" id="ARBA00003237"/>
    </source>
</evidence>
<evidence type="ECO:0000256" key="7">
    <source>
        <dbReference type="ARBA" id="ARBA00022676"/>
    </source>
</evidence>
<dbReference type="Proteomes" id="UP000000378">
    <property type="component" value="Chromosome"/>
</dbReference>
<dbReference type="UniPathway" id="UPA00253">
    <property type="reaction ID" value="UER00331"/>
</dbReference>
<organism evidence="16 17">
    <name type="scientific">Syntrophothermus lipocalidus (strain DSM 12680 / TGB-C1)</name>
    <dbReference type="NCBI Taxonomy" id="643648"/>
    <lineage>
        <taxon>Bacteria</taxon>
        <taxon>Bacillati</taxon>
        <taxon>Bacillota</taxon>
        <taxon>Clostridia</taxon>
        <taxon>Eubacteriales</taxon>
        <taxon>Syntrophomonadaceae</taxon>
        <taxon>Syntrophothermus</taxon>
    </lineage>
</organism>
<evidence type="ECO:0000256" key="10">
    <source>
        <dbReference type="ARBA" id="ARBA00047445"/>
    </source>
</evidence>
<dbReference type="NCBIfam" id="TIGR00078">
    <property type="entry name" value="nadC"/>
    <property type="match status" value="1"/>
</dbReference>
<dbReference type="PANTHER" id="PTHR32179">
    <property type="entry name" value="NICOTINATE-NUCLEOTIDE PYROPHOSPHORYLASE [CARBOXYLATING]"/>
    <property type="match status" value="1"/>
</dbReference>
<comment type="subunit">
    <text evidence="4">Hexamer formed by 3 homodimers.</text>
</comment>
<dbReference type="InterPro" id="IPR002638">
    <property type="entry name" value="Quinolinate_PRibosylTrfase_C"/>
</dbReference>
<comment type="function">
    <text evidence="1">Involved in the catabolism of quinolinic acid (QA).</text>
</comment>
<reference evidence="16 17" key="2">
    <citation type="journal article" date="2010" name="Stand. Genomic Sci.">
        <title>Complete genome sequence of Syntrophothermus lipocalidus type strain (TGB-C1).</title>
        <authorList>
            <person name="Djao O.D."/>
            <person name="Zhang X."/>
            <person name="Lucas S."/>
            <person name="Lapidus A."/>
            <person name="Del Rio T.G."/>
            <person name="Nolan M."/>
            <person name="Tice H."/>
            <person name="Cheng J.F."/>
            <person name="Han C."/>
            <person name="Tapia R."/>
            <person name="Goodwin L."/>
            <person name="Pitluck S."/>
            <person name="Liolios K."/>
            <person name="Ivanova N."/>
            <person name="Mavromatis K."/>
            <person name="Mikhailova N."/>
            <person name="Ovchinnikova G."/>
            <person name="Pati A."/>
            <person name="Brambilla E."/>
            <person name="Chen A."/>
            <person name="Palaniappan K."/>
            <person name="Land M."/>
            <person name="Hauser L."/>
            <person name="Chang Y.J."/>
            <person name="Jeffries C.D."/>
            <person name="Rohde M."/>
            <person name="Sikorski J."/>
            <person name="Spring S."/>
            <person name="Goker M."/>
            <person name="Detter J.C."/>
            <person name="Woyke T."/>
            <person name="Bristow J."/>
            <person name="Eisen J.A."/>
            <person name="Markowitz V."/>
            <person name="Hugenholtz P."/>
            <person name="Kyrpides N.C."/>
            <person name="Klenk H.P."/>
        </authorList>
    </citation>
    <scope>NUCLEOTIDE SEQUENCE [LARGE SCALE GENOMIC DNA]</scope>
    <source>
        <strain evidence="17">DSM 12680 / TGB-C1</strain>
    </source>
</reference>
<dbReference type="PANTHER" id="PTHR32179:SF3">
    <property type="entry name" value="NICOTINATE-NUCLEOTIDE PYROPHOSPHORYLASE [CARBOXYLATING]"/>
    <property type="match status" value="1"/>
</dbReference>
<evidence type="ECO:0000256" key="2">
    <source>
        <dbReference type="ARBA" id="ARBA00004893"/>
    </source>
</evidence>
<feature type="binding site" evidence="13">
    <location>
        <position position="202"/>
    </location>
    <ligand>
        <name>substrate</name>
    </ligand>
</feature>
<dbReference type="EC" id="2.4.2.19" evidence="5"/>
<evidence type="ECO:0000259" key="14">
    <source>
        <dbReference type="Pfam" id="PF01729"/>
    </source>
</evidence>
<dbReference type="Gene3D" id="3.20.20.70">
    <property type="entry name" value="Aldolase class I"/>
    <property type="match status" value="1"/>
</dbReference>
<keyword evidence="7 12" id="KW-0328">Glycosyltransferase</keyword>
<dbReference type="GO" id="GO:0034213">
    <property type="term" value="P:quinolinate catabolic process"/>
    <property type="evidence" value="ECO:0007669"/>
    <property type="project" value="TreeGrafter"/>
</dbReference>
<comment type="pathway">
    <text evidence="2">Cofactor biosynthesis; NAD(+) biosynthesis; nicotinate D-ribonucleotide from quinolinate: step 1/1.</text>
</comment>
<feature type="binding site" evidence="13">
    <location>
        <begin position="267"/>
        <end position="269"/>
    </location>
    <ligand>
        <name>substrate</name>
    </ligand>
</feature>
<evidence type="ECO:0000313" key="16">
    <source>
        <dbReference type="EMBL" id="ADI00941.1"/>
    </source>
</evidence>
<feature type="domain" description="Quinolinate phosphoribosyl transferase C-terminal" evidence="14">
    <location>
        <begin position="117"/>
        <end position="282"/>
    </location>
</feature>
<feature type="binding site" evidence="13">
    <location>
        <begin position="138"/>
        <end position="140"/>
    </location>
    <ligand>
        <name>substrate</name>
    </ligand>
</feature>
<dbReference type="AlphaFoldDB" id="D7CJ52"/>
<evidence type="ECO:0000256" key="11">
    <source>
        <dbReference type="ARBA" id="ARBA00069173"/>
    </source>
</evidence>
<dbReference type="InterPro" id="IPR036068">
    <property type="entry name" value="Nicotinate_pribotase-like_C"/>
</dbReference>
<dbReference type="eggNOG" id="COG0157">
    <property type="taxonomic scope" value="Bacteria"/>
</dbReference>
<dbReference type="InterPro" id="IPR027277">
    <property type="entry name" value="NadC/ModD"/>
</dbReference>
<proteinExistence type="inferred from homology"/>
<dbReference type="STRING" id="643648.Slip_0141"/>
<protein>
    <recommendedName>
        <fullName evidence="11">Probable nicotinate-nucleotide pyrophosphorylase [carboxylating]</fullName>
        <ecNumber evidence="5">2.4.2.19</ecNumber>
    </recommendedName>
    <alternativeName>
        <fullName evidence="9">Quinolinate phosphoribosyltransferase [decarboxylating]</fullName>
    </alternativeName>
</protein>
<comment type="catalytic activity">
    <reaction evidence="10">
        <text>nicotinate beta-D-ribonucleotide + CO2 + diphosphate = quinolinate + 5-phospho-alpha-D-ribose 1-diphosphate + 2 H(+)</text>
        <dbReference type="Rhea" id="RHEA:12733"/>
        <dbReference type="ChEBI" id="CHEBI:15378"/>
        <dbReference type="ChEBI" id="CHEBI:16526"/>
        <dbReference type="ChEBI" id="CHEBI:29959"/>
        <dbReference type="ChEBI" id="CHEBI:33019"/>
        <dbReference type="ChEBI" id="CHEBI:57502"/>
        <dbReference type="ChEBI" id="CHEBI:58017"/>
        <dbReference type="EC" id="2.4.2.19"/>
    </reaction>
</comment>
<dbReference type="SUPFAM" id="SSF51690">
    <property type="entry name" value="Nicotinate/Quinolinate PRTase C-terminal domain-like"/>
    <property type="match status" value="1"/>
</dbReference>
<dbReference type="CDD" id="cd01572">
    <property type="entry name" value="QPRTase"/>
    <property type="match status" value="1"/>
</dbReference>
<dbReference type="GO" id="GO:0004514">
    <property type="term" value="F:nicotinate-nucleotide diphosphorylase (carboxylating) activity"/>
    <property type="evidence" value="ECO:0007669"/>
    <property type="project" value="UniProtKB-EC"/>
</dbReference>
<evidence type="ECO:0000256" key="13">
    <source>
        <dbReference type="PIRSR" id="PIRSR006250-1"/>
    </source>
</evidence>
<dbReference type="EMBL" id="CP002048">
    <property type="protein sequence ID" value="ADI00941.1"/>
    <property type="molecule type" value="Genomic_DNA"/>
</dbReference>
<dbReference type="FunFam" id="3.90.1170.20:FF:000001">
    <property type="entry name" value="Nicotinate-nucleotide diphosphorylase (Carboxylating)"/>
    <property type="match status" value="1"/>
</dbReference>
<keyword evidence="17" id="KW-1185">Reference proteome</keyword>
<comment type="similarity">
    <text evidence="3 12">Belongs to the NadC/ModD family.</text>
</comment>
<evidence type="ECO:0000256" key="6">
    <source>
        <dbReference type="ARBA" id="ARBA00022642"/>
    </source>
</evidence>
<evidence type="ECO:0000256" key="4">
    <source>
        <dbReference type="ARBA" id="ARBA00011218"/>
    </source>
</evidence>
<evidence type="ECO:0000256" key="12">
    <source>
        <dbReference type="PIRNR" id="PIRNR006250"/>
    </source>
</evidence>
<dbReference type="KEGG" id="slp:Slip_0141"/>
<dbReference type="GO" id="GO:0005737">
    <property type="term" value="C:cytoplasm"/>
    <property type="evidence" value="ECO:0007669"/>
    <property type="project" value="TreeGrafter"/>
</dbReference>
<dbReference type="Pfam" id="PF01729">
    <property type="entry name" value="QRPTase_C"/>
    <property type="match status" value="1"/>
</dbReference>
<dbReference type="Gene3D" id="3.90.1170.20">
    <property type="entry name" value="Quinolinate phosphoribosyl transferase, N-terminal domain"/>
    <property type="match status" value="1"/>
</dbReference>
<dbReference type="FunFam" id="3.20.20.70:FF:000030">
    <property type="entry name" value="Nicotinate-nucleotide pyrophosphorylase, carboxylating"/>
    <property type="match status" value="1"/>
</dbReference>
<gene>
    <name evidence="16" type="ordered locus">Slip_0141</name>
</gene>
<feature type="domain" description="Quinolinate phosphoribosyl transferase N-terminal" evidence="15">
    <location>
        <begin position="30"/>
        <end position="115"/>
    </location>
</feature>
<evidence type="ECO:0000313" key="17">
    <source>
        <dbReference type="Proteomes" id="UP000000378"/>
    </source>
</evidence>
<accession>D7CJ52</accession>
<evidence type="ECO:0000256" key="3">
    <source>
        <dbReference type="ARBA" id="ARBA00009400"/>
    </source>
</evidence>
<dbReference type="InterPro" id="IPR037128">
    <property type="entry name" value="Quinolinate_PRibosylTase_N_sf"/>
</dbReference>
<feature type="binding site" evidence="13">
    <location>
        <position position="223"/>
    </location>
    <ligand>
        <name>substrate</name>
    </ligand>
</feature>
<feature type="binding site" evidence="13">
    <location>
        <position position="172"/>
    </location>
    <ligand>
        <name>substrate</name>
    </ligand>
</feature>
<dbReference type="Pfam" id="PF02749">
    <property type="entry name" value="QRPTase_N"/>
    <property type="match status" value="1"/>
</dbReference>
<evidence type="ECO:0000256" key="5">
    <source>
        <dbReference type="ARBA" id="ARBA00011944"/>
    </source>
</evidence>
<reference evidence="17" key="1">
    <citation type="journal article" date="2010" name="Stand. Genomic Sci.">
        <title>Complete genome sequence of Syntrophothermus lipocalidus type strain (TGB-C1T).</title>
        <authorList>
            <consortium name="US DOE Joint Genome Institute (JGI-PGF)"/>
            <person name="Djao O."/>
            <person name="Zhang X."/>
            <person name="Lucas S."/>
            <person name="Lapidus A."/>
            <person name="Glavina Del Rio T."/>
            <person name="Nolan M."/>
            <person name="Tice H."/>
            <person name="Cheng J."/>
            <person name="Han C."/>
            <person name="Tapia R."/>
            <person name="Goodwin L."/>
            <person name="Pitluck S."/>
            <person name="Liolios K."/>
            <person name="Ivanova N."/>
            <person name="Mavromatis K."/>
            <person name="Mikhailova N."/>
            <person name="Ovchinnikova G."/>
            <person name="Pati A."/>
            <person name="Brambilla E."/>
            <person name="Chen A."/>
            <person name="Palaniappan K."/>
            <person name="Land M."/>
            <person name="Hauser L."/>
            <person name="Chang Y."/>
            <person name="Jeffries C."/>
            <person name="Rohde M."/>
            <person name="Sikorski J."/>
            <person name="Spring S."/>
            <person name="Goker M."/>
            <person name="Detter J."/>
            <person name="Woyke T."/>
            <person name="Bristow J."/>
            <person name="Eisen J."/>
            <person name="Markowitz V."/>
            <person name="Hugenholtz P."/>
            <person name="Kyrpides N."/>
            <person name="Klenk H."/>
        </authorList>
    </citation>
    <scope>NUCLEOTIDE SEQUENCE [LARGE SCALE GENOMIC DNA]</scope>
    <source>
        <strain evidence="17">DSM 12680 / TGB-C1</strain>
    </source>
</reference>
<keyword evidence="6" id="KW-0662">Pyridine nucleotide biosynthesis</keyword>
<dbReference type="InterPro" id="IPR013785">
    <property type="entry name" value="Aldolase_TIM"/>
</dbReference>
<sequence length="284" mass="31103">MASGVIKVLDSLYLNDVIRRALEEDIGYRDLTTDSIISREHRSRAVIIAKQEGIIAGLEVARRTFHLLDPAIDFQKAVEDGERVEPREVVARLEGCTRAILQGERVALNFLQRMSGIATYTRSLCELIQGTKADLVDTRKTTPGLRVLEKYAVRVGGGKNHRFGLFDGVIIKDNHIVAAGSITAAVKAVRDKIPHTVRVEVEVQNLEMLEEALEAGADIVMLDNMDIETMRQAVERASNRVLLEASGGINENNIRAVALTGVNFISVGALTHSAPSLDISLDLV</sequence>
<dbReference type="RefSeq" id="WP_013174345.1">
    <property type="nucleotide sequence ID" value="NC_014220.1"/>
</dbReference>
<evidence type="ECO:0000259" key="15">
    <source>
        <dbReference type="Pfam" id="PF02749"/>
    </source>
</evidence>
<dbReference type="GO" id="GO:0009435">
    <property type="term" value="P:NAD+ biosynthetic process"/>
    <property type="evidence" value="ECO:0007669"/>
    <property type="project" value="UniProtKB-UniPathway"/>
</dbReference>
<feature type="binding site" evidence="13">
    <location>
        <position position="162"/>
    </location>
    <ligand>
        <name>substrate</name>
    </ligand>
</feature>
<dbReference type="InterPro" id="IPR004393">
    <property type="entry name" value="NadC"/>
</dbReference>
<feature type="binding site" evidence="13">
    <location>
        <position position="105"/>
    </location>
    <ligand>
        <name>substrate</name>
    </ligand>
</feature>
<dbReference type="SUPFAM" id="SSF54675">
    <property type="entry name" value="Nicotinate/Quinolinate PRTase N-terminal domain-like"/>
    <property type="match status" value="1"/>
</dbReference>
<feature type="binding site" evidence="13">
    <location>
        <begin position="246"/>
        <end position="248"/>
    </location>
    <ligand>
        <name>substrate</name>
    </ligand>
</feature>